<proteinExistence type="predicted"/>
<organism evidence="1 2">
    <name type="scientific">Streptomyces halstedii</name>
    <dbReference type="NCBI Taxonomy" id="1944"/>
    <lineage>
        <taxon>Bacteria</taxon>
        <taxon>Bacillati</taxon>
        <taxon>Actinomycetota</taxon>
        <taxon>Actinomycetes</taxon>
        <taxon>Kitasatosporales</taxon>
        <taxon>Streptomycetaceae</taxon>
        <taxon>Streptomyces</taxon>
    </lineage>
</organism>
<name>A0A6N9U5Z5_STRHA</name>
<accession>A0A6N9U5Z5</accession>
<evidence type="ECO:0000313" key="1">
    <source>
        <dbReference type="EMBL" id="NEA19048.1"/>
    </source>
</evidence>
<dbReference type="EMBL" id="JAAGLQ010000572">
    <property type="protein sequence ID" value="NEA19048.1"/>
    <property type="molecule type" value="Genomic_DNA"/>
</dbReference>
<sequence>MAAARNVAGVEWTRVSTAADLLEAVGAGVPAIEVDGVVRGMPMVTLAPGVRLRGGVLEFGARGVRLTRDNVLEDVAVHCPEHEAAILNDTSVADFGALALRGVRVRGQVLLLARDAVHSGHVAVNGLVVEAADVRGRVERPHGFGVDALQGAFTLWNQQSDPAVEITAELLGLSAGSADRPVRGSGVFVGGHCDWDGTADGGTLRVSTLRTGEIHTDGGIPAETPDLISAGVFVISGAVVDQVLTAGPVTTYGQNDMVLDNWGQVQAWTANAPVTSHGPSGIGFVNFGALGSLDVQAPITTHGTGARGFNVYDGSLERASFDSIGTTGDGSMGIQVSKELPQLEVRGDLTTSGGLGLSLVRGVQVELAAVALSVKPGGRIGTATVGGRIATSGDHLTTVEIDGEVASLTVTGGIHAAGQESDAVRVGAGDVDLSGIDIAAADGQSIVHRTEI</sequence>
<gene>
    <name evidence="1" type="ORF">G3I29_26845</name>
</gene>
<dbReference type="Proteomes" id="UP000471293">
    <property type="component" value="Unassembled WGS sequence"/>
</dbReference>
<protein>
    <submittedName>
        <fullName evidence="1">Uncharacterized protein</fullName>
    </submittedName>
</protein>
<comment type="caution">
    <text evidence="1">The sequence shown here is derived from an EMBL/GenBank/DDBJ whole genome shotgun (WGS) entry which is preliminary data.</text>
</comment>
<dbReference type="AlphaFoldDB" id="A0A6N9U5Z5"/>
<reference evidence="1 2" key="1">
    <citation type="submission" date="2020-01" db="EMBL/GenBank/DDBJ databases">
        <title>Insect and environment-associated Actinomycetes.</title>
        <authorList>
            <person name="Currrie C."/>
            <person name="Chevrette M."/>
            <person name="Carlson C."/>
            <person name="Stubbendieck R."/>
            <person name="Wendt-Pienkowski E."/>
        </authorList>
    </citation>
    <scope>NUCLEOTIDE SEQUENCE [LARGE SCALE GENOMIC DNA]</scope>
    <source>
        <strain evidence="1 2">SID11342</strain>
    </source>
</reference>
<evidence type="ECO:0000313" key="2">
    <source>
        <dbReference type="Proteomes" id="UP000471293"/>
    </source>
</evidence>